<accession>A0A828SV24</accession>
<comment type="caution">
    <text evidence="1">The sequence shown here is derived from an EMBL/GenBank/DDBJ whole genome shotgun (WGS) entry which is preliminary data.</text>
</comment>
<dbReference type="EMBL" id="ACYS02000045">
    <property type="protein sequence ID" value="EGJ68568.1"/>
    <property type="molecule type" value="Genomic_DNA"/>
</dbReference>
<protein>
    <submittedName>
        <fullName evidence="1">Uncharacterized protein</fullName>
    </submittedName>
</protein>
<reference evidence="1 2" key="1">
    <citation type="submission" date="2011-04" db="EMBL/GenBank/DDBJ databases">
        <authorList>
            <person name="Weinstock G."/>
            <person name="Sodergren E."/>
            <person name="Clifton S."/>
            <person name="Fulton L."/>
            <person name="Fulton B."/>
            <person name="Courtney L."/>
            <person name="Fronick C."/>
            <person name="Harrison M."/>
            <person name="Strong C."/>
            <person name="Farmer C."/>
            <person name="Delahaunty K."/>
            <person name="Markovic C."/>
            <person name="Hall O."/>
            <person name="Minx P."/>
            <person name="Tomlinson C."/>
            <person name="Mitreva M."/>
            <person name="Hou S."/>
            <person name="Chen J."/>
            <person name="Wollam A."/>
            <person name="Pepin K.H."/>
            <person name="Johnson M."/>
            <person name="Bhonagiri V."/>
            <person name="Zhang X."/>
            <person name="Suruliraj S."/>
            <person name="Warren W."/>
            <person name="Chinwalla A."/>
            <person name="Mardis E.R."/>
            <person name="Wilson R.K."/>
        </authorList>
    </citation>
    <scope>NUCLEOTIDE SEQUENCE [LARGE SCALE GENOMIC DNA]</scope>
    <source>
        <strain evidence="1 2">6014059</strain>
    </source>
</reference>
<gene>
    <name evidence="1" type="ORF">HMPREF0022_01673</name>
</gene>
<sequence>MGKTAVDKAYFRAKHHKIDSAFFYTVTSNFYRKKIIEKSRSKTGFLKSK</sequence>
<organism evidence="1 2">
    <name type="scientific">Acinetobacter baumannii 6014059</name>
    <dbReference type="NCBI Taxonomy" id="525242"/>
    <lineage>
        <taxon>Bacteria</taxon>
        <taxon>Pseudomonadati</taxon>
        <taxon>Pseudomonadota</taxon>
        <taxon>Gammaproteobacteria</taxon>
        <taxon>Moraxellales</taxon>
        <taxon>Moraxellaceae</taxon>
        <taxon>Acinetobacter</taxon>
        <taxon>Acinetobacter calcoaceticus/baumannii complex</taxon>
    </lineage>
</organism>
<dbReference type="Proteomes" id="UP000003204">
    <property type="component" value="Unassembled WGS sequence"/>
</dbReference>
<proteinExistence type="predicted"/>
<name>A0A828SV24_ACIBA</name>
<dbReference type="AlphaFoldDB" id="A0A828SV24"/>
<evidence type="ECO:0000313" key="1">
    <source>
        <dbReference type="EMBL" id="EGJ68568.1"/>
    </source>
</evidence>
<evidence type="ECO:0000313" key="2">
    <source>
        <dbReference type="Proteomes" id="UP000003204"/>
    </source>
</evidence>